<proteinExistence type="predicted"/>
<feature type="transmembrane region" description="Helical" evidence="1">
    <location>
        <begin position="307"/>
        <end position="327"/>
    </location>
</feature>
<feature type="transmembrane region" description="Helical" evidence="1">
    <location>
        <begin position="6"/>
        <end position="23"/>
    </location>
</feature>
<keyword evidence="4" id="KW-1185">Reference proteome</keyword>
<organism evidence="3 4">
    <name type="scientific">Aquella oligotrophica</name>
    <dbReference type="NCBI Taxonomy" id="2067065"/>
    <lineage>
        <taxon>Bacteria</taxon>
        <taxon>Pseudomonadati</taxon>
        <taxon>Pseudomonadota</taxon>
        <taxon>Betaproteobacteria</taxon>
        <taxon>Neisseriales</taxon>
        <taxon>Neisseriaceae</taxon>
        <taxon>Aquella</taxon>
    </lineage>
</organism>
<dbReference type="InterPro" id="IPR036465">
    <property type="entry name" value="vWFA_dom_sf"/>
</dbReference>
<dbReference type="InterPro" id="IPR050768">
    <property type="entry name" value="UPF0353/GerABKA_families"/>
</dbReference>
<accession>A0A2I7N7S3</accession>
<dbReference type="InterPro" id="IPR002035">
    <property type="entry name" value="VWF_A"/>
</dbReference>
<dbReference type="InterPro" id="IPR033881">
    <property type="entry name" value="vWA_BatA_type"/>
</dbReference>
<dbReference type="Proteomes" id="UP000236655">
    <property type="component" value="Chromosome"/>
</dbReference>
<dbReference type="RefSeq" id="WP_102951798.1">
    <property type="nucleotide sequence ID" value="NZ_CP024847.1"/>
</dbReference>
<keyword evidence="1" id="KW-1133">Transmembrane helix</keyword>
<protein>
    <recommendedName>
        <fullName evidence="2">VWFA domain-containing protein</fullName>
    </recommendedName>
</protein>
<evidence type="ECO:0000259" key="2">
    <source>
        <dbReference type="PROSITE" id="PS50234"/>
    </source>
</evidence>
<dbReference type="CDD" id="cd01467">
    <property type="entry name" value="vWA_BatA_type"/>
    <property type="match status" value="1"/>
</dbReference>
<evidence type="ECO:0000313" key="4">
    <source>
        <dbReference type="Proteomes" id="UP000236655"/>
    </source>
</evidence>
<dbReference type="Gene3D" id="3.40.50.410">
    <property type="entry name" value="von Willebrand factor, type A domain"/>
    <property type="match status" value="1"/>
</dbReference>
<keyword evidence="1" id="KW-0472">Membrane</keyword>
<name>A0A2I7N7S3_9NEIS</name>
<dbReference type="OrthoDB" id="6206554at2"/>
<dbReference type="PROSITE" id="PS50234">
    <property type="entry name" value="VWFA"/>
    <property type="match status" value="1"/>
</dbReference>
<evidence type="ECO:0000256" key="1">
    <source>
        <dbReference type="SAM" id="Phobius"/>
    </source>
</evidence>
<evidence type="ECO:0000313" key="3">
    <source>
        <dbReference type="EMBL" id="AUR52507.1"/>
    </source>
</evidence>
<dbReference type="SMART" id="SM00327">
    <property type="entry name" value="VWA"/>
    <property type="match status" value="1"/>
</dbReference>
<keyword evidence="1" id="KW-0812">Transmembrane</keyword>
<dbReference type="SUPFAM" id="SSF53300">
    <property type="entry name" value="vWA-like"/>
    <property type="match status" value="1"/>
</dbReference>
<feature type="domain" description="VWFA" evidence="2">
    <location>
        <begin position="94"/>
        <end position="288"/>
    </location>
</feature>
<dbReference type="AlphaFoldDB" id="A0A2I7N7S3"/>
<dbReference type="KEGG" id="nba:CUN60_09415"/>
<dbReference type="PANTHER" id="PTHR22550:SF18">
    <property type="entry name" value="VWFA DOMAIN-CONTAINING PROTEIN"/>
    <property type="match status" value="1"/>
</dbReference>
<gene>
    <name evidence="3" type="ORF">CUN60_09415</name>
</gene>
<feature type="transmembrane region" description="Helical" evidence="1">
    <location>
        <begin position="63"/>
        <end position="83"/>
    </location>
</feature>
<dbReference type="EMBL" id="CP024847">
    <property type="protein sequence ID" value="AUR52507.1"/>
    <property type="molecule type" value="Genomic_DNA"/>
</dbReference>
<reference evidence="4" key="1">
    <citation type="submission" date="2017-11" db="EMBL/GenBank/DDBJ databases">
        <authorList>
            <person name="Chan K.G."/>
            <person name="Lee L.S."/>
        </authorList>
    </citation>
    <scope>NUCLEOTIDE SEQUENCE [LARGE SCALE GENOMIC DNA]</scope>
    <source>
        <strain evidence="4">DSM 100970</strain>
    </source>
</reference>
<sequence length="334" mass="36589">MIQIAYPWLFAVVVLPFIGYWLLPKSTHKNASALKVPFFNRLLQTFDGLTIEEQGNRLSWLKYLWLIIWILIVISASGIEWLGKPLSIPQSGRDLLMAVDLSGSMETPDMVINGNNISRIDMVKQVGSQFINNRVGDRLGLILFGSRPYLQTPLTFDRKTVAQMLDDATLGIAGPQTAIGDAIGLAVKRLLDYPSKSKALILLTDGGNNAGVLAPLKAAELAKEAHIKIYTIGIGATSMQVPGLFGSRTVNPSSDLDIDSLRQIAAITGGEFFRAEDVSQLQSIYGTINQLEPIKSDSVTVRPVTPLYPWTLGVALLLSYLCILLKLRSTRHAN</sequence>
<dbReference type="PANTHER" id="PTHR22550">
    <property type="entry name" value="SPORE GERMINATION PROTEIN"/>
    <property type="match status" value="1"/>
</dbReference>
<dbReference type="Pfam" id="PF00092">
    <property type="entry name" value="VWA"/>
    <property type="match status" value="1"/>
</dbReference>